<organism evidence="2">
    <name type="scientific">Oscillatoriales cyanobacterium SpSt-418</name>
    <dbReference type="NCBI Taxonomy" id="2282169"/>
    <lineage>
        <taxon>Bacteria</taxon>
        <taxon>Bacillati</taxon>
        <taxon>Cyanobacteriota</taxon>
        <taxon>Cyanophyceae</taxon>
        <taxon>Oscillatoriophycideae</taxon>
        <taxon>Oscillatoriales</taxon>
    </lineage>
</organism>
<feature type="compositionally biased region" description="Low complexity" evidence="1">
    <location>
        <begin position="54"/>
        <end position="91"/>
    </location>
</feature>
<comment type="caution">
    <text evidence="2">The sequence shown here is derived from an EMBL/GenBank/DDBJ whole genome shotgun (WGS) entry which is preliminary data.</text>
</comment>
<evidence type="ECO:0000256" key="1">
    <source>
        <dbReference type="SAM" id="MobiDB-lite"/>
    </source>
</evidence>
<feature type="region of interest" description="Disordered" evidence="1">
    <location>
        <begin position="30"/>
        <end position="101"/>
    </location>
</feature>
<protein>
    <submittedName>
        <fullName evidence="2">Uncharacterized protein</fullName>
    </submittedName>
</protein>
<proteinExistence type="predicted"/>
<sequence length="101" mass="10392">MRKLILSIASVLFLLLGVNSLRGCTWNPLRSGNLFGGSNTEGPPVQTVGVSRQTTPATGTTPGTSTSETGTTGDSTYSPSTEPETSVPSGEYDTSPVNGGW</sequence>
<dbReference type="AlphaFoldDB" id="A0A7C3PK06"/>
<dbReference type="EMBL" id="DSRU01000350">
    <property type="protein sequence ID" value="HFN00919.1"/>
    <property type="molecule type" value="Genomic_DNA"/>
</dbReference>
<gene>
    <name evidence="2" type="ORF">ENR64_24820</name>
</gene>
<accession>A0A7C3PK06</accession>
<evidence type="ECO:0000313" key="2">
    <source>
        <dbReference type="EMBL" id="HFN00919.1"/>
    </source>
</evidence>
<reference evidence="2" key="1">
    <citation type="journal article" date="2020" name="mSystems">
        <title>Genome- and Community-Level Interaction Insights into Carbon Utilization and Element Cycling Functions of Hydrothermarchaeota in Hydrothermal Sediment.</title>
        <authorList>
            <person name="Zhou Z."/>
            <person name="Liu Y."/>
            <person name="Xu W."/>
            <person name="Pan J."/>
            <person name="Luo Z.H."/>
            <person name="Li M."/>
        </authorList>
    </citation>
    <scope>NUCLEOTIDE SEQUENCE [LARGE SCALE GENOMIC DNA]</scope>
    <source>
        <strain evidence="2">SpSt-418</strain>
    </source>
</reference>
<name>A0A7C3PK06_9CYAN</name>